<comment type="caution">
    <text evidence="1">The sequence shown here is derived from an EMBL/GenBank/DDBJ whole genome shotgun (WGS) entry which is preliminary data.</text>
</comment>
<gene>
    <name evidence="1" type="ORF">O6P43_013141</name>
</gene>
<keyword evidence="2" id="KW-1185">Reference proteome</keyword>
<dbReference type="EMBL" id="JARAOO010000005">
    <property type="protein sequence ID" value="KAJ7969140.1"/>
    <property type="molecule type" value="Genomic_DNA"/>
</dbReference>
<organism evidence="1 2">
    <name type="scientific">Quillaja saponaria</name>
    <name type="common">Soap bark tree</name>
    <dbReference type="NCBI Taxonomy" id="32244"/>
    <lineage>
        <taxon>Eukaryota</taxon>
        <taxon>Viridiplantae</taxon>
        <taxon>Streptophyta</taxon>
        <taxon>Embryophyta</taxon>
        <taxon>Tracheophyta</taxon>
        <taxon>Spermatophyta</taxon>
        <taxon>Magnoliopsida</taxon>
        <taxon>eudicotyledons</taxon>
        <taxon>Gunneridae</taxon>
        <taxon>Pentapetalae</taxon>
        <taxon>rosids</taxon>
        <taxon>fabids</taxon>
        <taxon>Fabales</taxon>
        <taxon>Quillajaceae</taxon>
        <taxon>Quillaja</taxon>
    </lineage>
</organism>
<proteinExistence type="predicted"/>
<evidence type="ECO:0000313" key="1">
    <source>
        <dbReference type="EMBL" id="KAJ7969140.1"/>
    </source>
</evidence>
<evidence type="ECO:0000313" key="2">
    <source>
        <dbReference type="Proteomes" id="UP001163823"/>
    </source>
</evidence>
<accession>A0AAD7M349</accession>
<reference evidence="1" key="1">
    <citation type="journal article" date="2023" name="Science">
        <title>Elucidation of the pathway for biosynthesis of saponin adjuvants from the soapbark tree.</title>
        <authorList>
            <person name="Reed J."/>
            <person name="Orme A."/>
            <person name="El-Demerdash A."/>
            <person name="Owen C."/>
            <person name="Martin L.B.B."/>
            <person name="Misra R.C."/>
            <person name="Kikuchi S."/>
            <person name="Rejzek M."/>
            <person name="Martin A.C."/>
            <person name="Harkess A."/>
            <person name="Leebens-Mack J."/>
            <person name="Louveau T."/>
            <person name="Stephenson M.J."/>
            <person name="Osbourn A."/>
        </authorList>
    </citation>
    <scope>NUCLEOTIDE SEQUENCE</scope>
    <source>
        <strain evidence="1">S10</strain>
    </source>
</reference>
<dbReference type="Proteomes" id="UP001163823">
    <property type="component" value="Chromosome 5"/>
</dbReference>
<sequence>MGFTPEDMELVQELIRRNLERVRVHSLPRMPQPQPSSTQIMPFLVVTSFPLQLEPESFFSAPLTLALLPTRHGKL</sequence>
<protein>
    <submittedName>
        <fullName evidence="1">Uncharacterized protein</fullName>
    </submittedName>
</protein>
<dbReference type="AlphaFoldDB" id="A0AAD7M349"/>
<dbReference type="KEGG" id="qsa:O6P43_013141"/>
<name>A0AAD7M349_QUISA</name>